<evidence type="ECO:0000256" key="1">
    <source>
        <dbReference type="SAM" id="SignalP"/>
    </source>
</evidence>
<evidence type="ECO:0000313" key="3">
    <source>
        <dbReference type="Proteomes" id="UP000050381"/>
    </source>
</evidence>
<feature type="signal peptide" evidence="1">
    <location>
        <begin position="1"/>
        <end position="18"/>
    </location>
</feature>
<accession>A0A0P9MZA2</accession>
<dbReference type="RefSeq" id="WP_019331435.1">
    <property type="nucleotide sequence ID" value="NZ_LIIH01000166.1"/>
</dbReference>
<comment type="caution">
    <text evidence="2">The sequence shown here is derived from an EMBL/GenBank/DDBJ whole genome shotgun (WGS) entry which is preliminary data.</text>
</comment>
<dbReference type="EMBL" id="LJQD01000523">
    <property type="protein sequence ID" value="KPW90028.1"/>
    <property type="molecule type" value="Genomic_DNA"/>
</dbReference>
<sequence>MKHIFFTWLFAFSLTATAAQQSLNLPSCDIQNQQEIAGETGGQISDPGQAHISVRANVLSADISTSRKGGRITEVEAQRMVKRVENVRNETNRFVEQQGFLSAAEKASFDREFDAIAMQLCR</sequence>
<reference evidence="2 3" key="1">
    <citation type="submission" date="2015-09" db="EMBL/GenBank/DDBJ databases">
        <title>Genome announcement of multiple Pseudomonas syringae strains.</title>
        <authorList>
            <person name="Thakur S."/>
            <person name="Wang P.W."/>
            <person name="Gong Y."/>
            <person name="Weir B.S."/>
            <person name="Guttman D.S."/>
        </authorList>
    </citation>
    <scope>NUCLEOTIDE SEQUENCE [LARGE SCALE GENOMIC DNA]</scope>
    <source>
        <strain evidence="2 3">ICMP9419</strain>
    </source>
</reference>
<dbReference type="PATRIC" id="fig|264450.4.peg.3398"/>
<dbReference type="Proteomes" id="UP000050381">
    <property type="component" value="Unassembled WGS sequence"/>
</dbReference>
<protein>
    <submittedName>
        <fullName evidence="2">Uncharacterized protein</fullName>
    </submittedName>
</protein>
<gene>
    <name evidence="2" type="ORF">ALO79_200068</name>
</gene>
<name>A0A0P9MZA2_PSESX</name>
<keyword evidence="1" id="KW-0732">Signal</keyword>
<feature type="chain" id="PRO_5009793909" evidence="1">
    <location>
        <begin position="19"/>
        <end position="122"/>
    </location>
</feature>
<organism evidence="2 3">
    <name type="scientific">Pseudomonas syringae pv. castaneae</name>
    <dbReference type="NCBI Taxonomy" id="264450"/>
    <lineage>
        <taxon>Bacteria</taxon>
        <taxon>Pseudomonadati</taxon>
        <taxon>Pseudomonadota</taxon>
        <taxon>Gammaproteobacteria</taxon>
        <taxon>Pseudomonadales</taxon>
        <taxon>Pseudomonadaceae</taxon>
        <taxon>Pseudomonas</taxon>
        <taxon>Pseudomonas syringae</taxon>
    </lineage>
</organism>
<evidence type="ECO:0000313" key="2">
    <source>
        <dbReference type="EMBL" id="KPW90028.1"/>
    </source>
</evidence>
<proteinExistence type="predicted"/>
<dbReference type="AlphaFoldDB" id="A0A0P9MZA2"/>